<dbReference type="Proteomes" id="UP000821853">
    <property type="component" value="Chromosome 1"/>
</dbReference>
<dbReference type="AlphaFoldDB" id="A0A9J6FB94"/>
<gene>
    <name evidence="3" type="ORF">HPB48_002847</name>
</gene>
<sequence length="561" mass="61939">MASRPGSEELETIKAAIRALLIVNRPPLTLRQCLQAFRTSEGQELPYKQHGFRDPLIFLQSLPDTVHLTKTSSETEFYISPTVTEDVRHVGNLVSRQKGSAALGGHQPSTVRSSTSFSWPPPATQTSARPHRSPRSKPLLEFEPIKSNLHLLLSPYVTNDINLLSWRTPTSFPPPPPSGAGLPPSCAQREPVLSALAEFGARDAGAAAAPAGFERQQMSLNGCHLHSGNVLSSETAPLIELGATTPSLGRAAEVPYNTLSAEHLLQNAAQMVQSLSDAVEALLTARKPIRPAIKLTAPTYRSYGDLISARYFLDSLAHYQHAMGLDDEEILTRIVPVALTETAARGHRLSAHRAANFGEFRAAFLREFLPADYERRMRRELELRTQAPEESLQEFVRAMDELFAIAEPHASDEERVERVIRQAHPTFSAYLRGVVSAISRNWLSKRSASKATSSPRAPTVRRLRRVSRSSRGARGTGRCRCPGGMKPQTPQRRAFRTGRTKYGGERTRSGPLHLRQPRRLGCAGPAESRQLRGLRTWYAKQQAHRPCPAQEPIQCCTVLPA</sequence>
<feature type="compositionally biased region" description="Basic residues" evidence="1">
    <location>
        <begin position="459"/>
        <end position="468"/>
    </location>
</feature>
<dbReference type="InterPro" id="IPR005162">
    <property type="entry name" value="Retrotrans_gag_dom"/>
</dbReference>
<dbReference type="VEuPathDB" id="VectorBase:HLOH_049650"/>
<dbReference type="Gene3D" id="3.30.420.610">
    <property type="entry name" value="LOTUS domain-like"/>
    <property type="match status" value="1"/>
</dbReference>
<proteinExistence type="predicted"/>
<feature type="compositionally biased region" description="Polar residues" evidence="1">
    <location>
        <begin position="107"/>
        <end position="128"/>
    </location>
</feature>
<evidence type="ECO:0000256" key="1">
    <source>
        <dbReference type="SAM" id="MobiDB-lite"/>
    </source>
</evidence>
<keyword evidence="4" id="KW-1185">Reference proteome</keyword>
<evidence type="ECO:0000259" key="2">
    <source>
        <dbReference type="PROSITE" id="PS51644"/>
    </source>
</evidence>
<dbReference type="InterPro" id="IPR041966">
    <property type="entry name" value="LOTUS-like"/>
</dbReference>
<dbReference type="PROSITE" id="PS51644">
    <property type="entry name" value="HTH_OST"/>
    <property type="match status" value="1"/>
</dbReference>
<evidence type="ECO:0000313" key="4">
    <source>
        <dbReference type="Proteomes" id="UP000821853"/>
    </source>
</evidence>
<dbReference type="Pfam" id="PF03732">
    <property type="entry name" value="Retrotrans_gag"/>
    <property type="match status" value="1"/>
</dbReference>
<comment type="caution">
    <text evidence="3">The sequence shown here is derived from an EMBL/GenBank/DDBJ whole genome shotgun (WGS) entry which is preliminary data.</text>
</comment>
<dbReference type="Pfam" id="PF12872">
    <property type="entry name" value="OST-HTH"/>
    <property type="match status" value="1"/>
</dbReference>
<dbReference type="EMBL" id="JABSTR010000001">
    <property type="protein sequence ID" value="KAH9359983.1"/>
    <property type="molecule type" value="Genomic_DNA"/>
</dbReference>
<feature type="compositionally biased region" description="Low complexity" evidence="1">
    <location>
        <begin position="469"/>
        <end position="484"/>
    </location>
</feature>
<accession>A0A9J6FB94</accession>
<feature type="region of interest" description="Disordered" evidence="1">
    <location>
        <begin position="445"/>
        <end position="512"/>
    </location>
</feature>
<dbReference type="CDD" id="cd09972">
    <property type="entry name" value="LOTUS_TDRD_OSKAR"/>
    <property type="match status" value="1"/>
</dbReference>
<reference evidence="3 4" key="1">
    <citation type="journal article" date="2020" name="Cell">
        <title>Large-Scale Comparative Analyses of Tick Genomes Elucidate Their Genetic Diversity and Vector Capacities.</title>
        <authorList>
            <consortium name="Tick Genome and Microbiome Consortium (TIGMIC)"/>
            <person name="Jia N."/>
            <person name="Wang J."/>
            <person name="Shi W."/>
            <person name="Du L."/>
            <person name="Sun Y."/>
            <person name="Zhan W."/>
            <person name="Jiang J.F."/>
            <person name="Wang Q."/>
            <person name="Zhang B."/>
            <person name="Ji P."/>
            <person name="Bell-Sakyi L."/>
            <person name="Cui X.M."/>
            <person name="Yuan T.T."/>
            <person name="Jiang B.G."/>
            <person name="Yang W.F."/>
            <person name="Lam T.T."/>
            <person name="Chang Q.C."/>
            <person name="Ding S.J."/>
            <person name="Wang X.J."/>
            <person name="Zhu J.G."/>
            <person name="Ruan X.D."/>
            <person name="Zhao L."/>
            <person name="Wei J.T."/>
            <person name="Ye R.Z."/>
            <person name="Que T.C."/>
            <person name="Du C.H."/>
            <person name="Zhou Y.H."/>
            <person name="Cheng J.X."/>
            <person name="Dai P.F."/>
            <person name="Guo W.B."/>
            <person name="Han X.H."/>
            <person name="Huang E.J."/>
            <person name="Li L.F."/>
            <person name="Wei W."/>
            <person name="Gao Y.C."/>
            <person name="Liu J.Z."/>
            <person name="Shao H.Z."/>
            <person name="Wang X."/>
            <person name="Wang C.C."/>
            <person name="Yang T.C."/>
            <person name="Huo Q.B."/>
            <person name="Li W."/>
            <person name="Chen H.Y."/>
            <person name="Chen S.E."/>
            <person name="Zhou L.G."/>
            <person name="Ni X.B."/>
            <person name="Tian J.H."/>
            <person name="Sheng Y."/>
            <person name="Liu T."/>
            <person name="Pan Y.S."/>
            <person name="Xia L.Y."/>
            <person name="Li J."/>
            <person name="Zhao F."/>
            <person name="Cao W.C."/>
        </authorList>
    </citation>
    <scope>NUCLEOTIDE SEQUENCE [LARGE SCALE GENOMIC DNA]</scope>
    <source>
        <strain evidence="3">HaeL-2018</strain>
    </source>
</reference>
<dbReference type="OrthoDB" id="6506217at2759"/>
<name>A0A9J6FB94_HAELO</name>
<evidence type="ECO:0000313" key="3">
    <source>
        <dbReference type="EMBL" id="KAH9359983.1"/>
    </source>
</evidence>
<organism evidence="3 4">
    <name type="scientific">Haemaphysalis longicornis</name>
    <name type="common">Bush tick</name>
    <dbReference type="NCBI Taxonomy" id="44386"/>
    <lineage>
        <taxon>Eukaryota</taxon>
        <taxon>Metazoa</taxon>
        <taxon>Ecdysozoa</taxon>
        <taxon>Arthropoda</taxon>
        <taxon>Chelicerata</taxon>
        <taxon>Arachnida</taxon>
        <taxon>Acari</taxon>
        <taxon>Parasitiformes</taxon>
        <taxon>Ixodida</taxon>
        <taxon>Ixodoidea</taxon>
        <taxon>Ixodidae</taxon>
        <taxon>Haemaphysalinae</taxon>
        <taxon>Haemaphysalis</taxon>
    </lineage>
</organism>
<protein>
    <recommendedName>
        <fullName evidence="2">HTH OST-type domain-containing protein</fullName>
    </recommendedName>
</protein>
<feature type="domain" description="HTH OST-type" evidence="2">
    <location>
        <begin position="9"/>
        <end position="83"/>
    </location>
</feature>
<dbReference type="InterPro" id="IPR025605">
    <property type="entry name" value="OST-HTH/LOTUS_dom"/>
</dbReference>
<feature type="region of interest" description="Disordered" evidence="1">
    <location>
        <begin position="97"/>
        <end position="137"/>
    </location>
</feature>